<dbReference type="PROSITE" id="PS50977">
    <property type="entry name" value="HTH_TETR_2"/>
    <property type="match status" value="1"/>
</dbReference>
<evidence type="ECO:0000256" key="2">
    <source>
        <dbReference type="ARBA" id="ARBA00023125"/>
    </source>
</evidence>
<dbReference type="GO" id="GO:0000976">
    <property type="term" value="F:transcription cis-regulatory region binding"/>
    <property type="evidence" value="ECO:0007669"/>
    <property type="project" value="TreeGrafter"/>
</dbReference>
<organism evidence="6 7">
    <name type="scientific">Bordetella pertussis (strain Tohama I / ATCC BAA-589 / NCTC 13251)</name>
    <dbReference type="NCBI Taxonomy" id="257313"/>
    <lineage>
        <taxon>Bacteria</taxon>
        <taxon>Pseudomonadati</taxon>
        <taxon>Pseudomonadota</taxon>
        <taxon>Betaproteobacteria</taxon>
        <taxon>Burkholderiales</taxon>
        <taxon>Alcaligenaceae</taxon>
        <taxon>Bordetella</taxon>
    </lineage>
</organism>
<dbReference type="Proteomes" id="UP000002676">
    <property type="component" value="Chromosome"/>
</dbReference>
<dbReference type="GO" id="GO:0003700">
    <property type="term" value="F:DNA-binding transcription factor activity"/>
    <property type="evidence" value="ECO:0007669"/>
    <property type="project" value="TreeGrafter"/>
</dbReference>
<evidence type="ECO:0000313" key="7">
    <source>
        <dbReference type="Proteomes" id="UP000002676"/>
    </source>
</evidence>
<sequence>MHPVRTTLPADAVLLTPELENWVGIDYDDMPAVQRKLLDAAAKAFTTYGFAATSIDVIASQIGATKGSVYYHYRSKTDLFFAVHKCAMVMNLKAQVPVAFDASLDPRAKLYRMAYLHAMLMMDSLYYQRVTVQGVELHQSVSTTPMEREALAEVIAMRDVYEGLFSQVVRDGMASGHFAEADHSIAAKGILGILNWITVWYRPRETESPGFRQRVATQLATQATQAIQGIARADTRG</sequence>
<dbReference type="SUPFAM" id="SSF46689">
    <property type="entry name" value="Homeodomain-like"/>
    <property type="match status" value="1"/>
</dbReference>
<dbReference type="SUPFAM" id="SSF48498">
    <property type="entry name" value="Tetracyclin repressor-like, C-terminal domain"/>
    <property type="match status" value="1"/>
</dbReference>
<dbReference type="PaxDb" id="257313-BP3710"/>
<dbReference type="eggNOG" id="COG1309">
    <property type="taxonomic scope" value="Bacteria"/>
</dbReference>
<dbReference type="KEGG" id="bpe:BP3710"/>
<accession>Q7VT46</accession>
<dbReference type="AlphaFoldDB" id="Q7VT46"/>
<keyword evidence="2 4" id="KW-0238">DNA-binding</keyword>
<reference evidence="7" key="1">
    <citation type="journal article" date="2003" name="Nat. Genet.">
        <title>Comparative analysis of the genome sequences of Bordetella pertussis, Bordetella parapertussis and Bordetella bronchiseptica.</title>
        <authorList>
            <person name="Parkhill J."/>
            <person name="Sebaihia M."/>
            <person name="Preston A."/>
            <person name="Murphy L.D."/>
            <person name="Thomson N.R."/>
            <person name="Harris D.E."/>
            <person name="Holden M.T.G."/>
            <person name="Churcher C.M."/>
            <person name="Bentley S.D."/>
            <person name="Mungall K.L."/>
            <person name="Cerdeno-Tarraga A.-M."/>
            <person name="Temple L."/>
            <person name="James K.D."/>
            <person name="Harris B."/>
            <person name="Quail M.A."/>
            <person name="Achtman M."/>
            <person name="Atkin R."/>
            <person name="Baker S."/>
            <person name="Basham D."/>
            <person name="Bason N."/>
            <person name="Cherevach I."/>
            <person name="Chillingworth T."/>
            <person name="Collins M."/>
            <person name="Cronin A."/>
            <person name="Davis P."/>
            <person name="Doggett J."/>
            <person name="Feltwell T."/>
            <person name="Goble A."/>
            <person name="Hamlin N."/>
            <person name="Hauser H."/>
            <person name="Holroyd S."/>
            <person name="Jagels K."/>
            <person name="Leather S."/>
            <person name="Moule S."/>
            <person name="Norberczak H."/>
            <person name="O'Neil S."/>
            <person name="Ormond D."/>
            <person name="Price C."/>
            <person name="Rabbinowitsch E."/>
            <person name="Rutter S."/>
            <person name="Sanders M."/>
            <person name="Saunders D."/>
            <person name="Seeger K."/>
            <person name="Sharp S."/>
            <person name="Simmonds M."/>
            <person name="Skelton J."/>
            <person name="Squares R."/>
            <person name="Squares S."/>
            <person name="Stevens K."/>
            <person name="Unwin L."/>
            <person name="Whitehead S."/>
            <person name="Barrell B.G."/>
            <person name="Maskell D.J."/>
        </authorList>
    </citation>
    <scope>NUCLEOTIDE SEQUENCE [LARGE SCALE GENOMIC DNA]</scope>
    <source>
        <strain evidence="7">Tohama I / ATCC BAA-589 / NCTC 13251</strain>
    </source>
</reference>
<dbReference type="InterPro" id="IPR041490">
    <property type="entry name" value="KstR2_TetR_C"/>
</dbReference>
<dbReference type="GeneID" id="69600061"/>
<evidence type="ECO:0000259" key="5">
    <source>
        <dbReference type="PROSITE" id="PS50977"/>
    </source>
</evidence>
<evidence type="ECO:0000256" key="1">
    <source>
        <dbReference type="ARBA" id="ARBA00023015"/>
    </source>
</evidence>
<keyword evidence="1" id="KW-0805">Transcription regulation</keyword>
<dbReference type="InterPro" id="IPR001647">
    <property type="entry name" value="HTH_TetR"/>
</dbReference>
<protein>
    <submittedName>
        <fullName evidence="6">TetR-family transcriptional regulator</fullName>
    </submittedName>
</protein>
<dbReference type="PRINTS" id="PR00455">
    <property type="entry name" value="HTHTETR"/>
</dbReference>
<dbReference type="InterPro" id="IPR009057">
    <property type="entry name" value="Homeodomain-like_sf"/>
</dbReference>
<evidence type="ECO:0000256" key="3">
    <source>
        <dbReference type="ARBA" id="ARBA00023163"/>
    </source>
</evidence>
<dbReference type="InterPro" id="IPR036271">
    <property type="entry name" value="Tet_transcr_reg_TetR-rel_C_sf"/>
</dbReference>
<keyword evidence="7" id="KW-1185">Reference proteome</keyword>
<feature type="DNA-binding region" description="H-T-H motif" evidence="4">
    <location>
        <begin position="54"/>
        <end position="73"/>
    </location>
</feature>
<evidence type="ECO:0000313" key="6">
    <source>
        <dbReference type="EMBL" id="CAE43967.1"/>
    </source>
</evidence>
<dbReference type="STRING" id="257313.BP3710"/>
<dbReference type="Pfam" id="PF00440">
    <property type="entry name" value="TetR_N"/>
    <property type="match status" value="1"/>
</dbReference>
<dbReference type="PANTHER" id="PTHR30055">
    <property type="entry name" value="HTH-TYPE TRANSCRIPTIONAL REGULATOR RUTR"/>
    <property type="match status" value="1"/>
</dbReference>
<dbReference type="EMBL" id="BX640422">
    <property type="protein sequence ID" value="CAE43967.1"/>
    <property type="molecule type" value="Genomic_DNA"/>
</dbReference>
<dbReference type="HOGENOM" id="CLU_069356_12_4_4"/>
<feature type="domain" description="HTH tetR-type" evidence="5">
    <location>
        <begin position="31"/>
        <end position="91"/>
    </location>
</feature>
<evidence type="ECO:0000256" key="4">
    <source>
        <dbReference type="PROSITE-ProRule" id="PRU00335"/>
    </source>
</evidence>
<dbReference type="InterPro" id="IPR050109">
    <property type="entry name" value="HTH-type_TetR-like_transc_reg"/>
</dbReference>
<gene>
    <name evidence="6" type="ordered locus">BP3710</name>
</gene>
<dbReference type="PANTHER" id="PTHR30055:SF234">
    <property type="entry name" value="HTH-TYPE TRANSCRIPTIONAL REGULATOR BETI"/>
    <property type="match status" value="1"/>
</dbReference>
<dbReference type="RefSeq" id="WP_010931608.1">
    <property type="nucleotide sequence ID" value="NC_002929.2"/>
</dbReference>
<keyword evidence="3" id="KW-0804">Transcription</keyword>
<name>Q7VT46_BORPE</name>
<dbReference type="Gene3D" id="1.10.357.10">
    <property type="entry name" value="Tetracycline Repressor, domain 2"/>
    <property type="match status" value="1"/>
</dbReference>
<proteinExistence type="predicted"/>
<dbReference type="Pfam" id="PF17932">
    <property type="entry name" value="TetR_C_24"/>
    <property type="match status" value="1"/>
</dbReference>
<dbReference type="Gene3D" id="1.10.10.60">
    <property type="entry name" value="Homeodomain-like"/>
    <property type="match status" value="1"/>
</dbReference>
<dbReference type="PATRIC" id="fig|257313.5.peg.4012"/>